<name>A0A6B1DSP4_9CHLR</name>
<proteinExistence type="predicted"/>
<accession>A0A6B1DSP4</accession>
<protein>
    <recommendedName>
        <fullName evidence="2">PIN domain-containing protein</fullName>
    </recommendedName>
</protein>
<gene>
    <name evidence="1" type="ORF">F4Y08_06295</name>
</gene>
<sequence length="164" mass="18523">MRWQQCLLDANVLVLYIAGRIDKGLIGSHRRFREYVEVDFDVLMLVLVQSKNIATTVNVLTEVSNLLENKAAAGPNRLLAELHRVVLETKEIVVVSADACEVDGFTRVGLSDAGLLSLATSESPIITADRELYERACRNNPDSAFNFWHLSNQYQVSRRIFWDN</sequence>
<organism evidence="1">
    <name type="scientific">Caldilineaceae bacterium SB0662_bin_9</name>
    <dbReference type="NCBI Taxonomy" id="2605258"/>
    <lineage>
        <taxon>Bacteria</taxon>
        <taxon>Bacillati</taxon>
        <taxon>Chloroflexota</taxon>
        <taxon>Caldilineae</taxon>
        <taxon>Caldilineales</taxon>
        <taxon>Caldilineaceae</taxon>
    </lineage>
</organism>
<evidence type="ECO:0000313" key="1">
    <source>
        <dbReference type="EMBL" id="MYD89936.1"/>
    </source>
</evidence>
<evidence type="ECO:0008006" key="2">
    <source>
        <dbReference type="Google" id="ProtNLM"/>
    </source>
</evidence>
<reference evidence="1" key="1">
    <citation type="submission" date="2019-09" db="EMBL/GenBank/DDBJ databases">
        <title>Characterisation of the sponge microbiome using genome-centric metagenomics.</title>
        <authorList>
            <person name="Engelberts J.P."/>
            <person name="Robbins S.J."/>
            <person name="De Goeij J.M."/>
            <person name="Aranda M."/>
            <person name="Bell S.C."/>
            <person name="Webster N.S."/>
        </authorList>
    </citation>
    <scope>NUCLEOTIDE SEQUENCE</scope>
    <source>
        <strain evidence="1">SB0662_bin_9</strain>
    </source>
</reference>
<comment type="caution">
    <text evidence="1">The sequence shown here is derived from an EMBL/GenBank/DDBJ whole genome shotgun (WGS) entry which is preliminary data.</text>
</comment>
<dbReference type="EMBL" id="VXPY01000038">
    <property type="protein sequence ID" value="MYD89936.1"/>
    <property type="molecule type" value="Genomic_DNA"/>
</dbReference>
<dbReference type="AlphaFoldDB" id="A0A6B1DSP4"/>